<feature type="compositionally biased region" description="Basic and acidic residues" evidence="1">
    <location>
        <begin position="108"/>
        <end position="124"/>
    </location>
</feature>
<evidence type="ECO:0000313" key="2">
    <source>
        <dbReference type="EMBL" id="GFA67716.1"/>
    </source>
</evidence>
<sequence>MNQIVAQQVALDNALVVLEKRLNIKKYNMRIEFDKPQRELIFQVTLDDLKLSPRHLAFLITAENYLAFATGEVTPKTARKFKKIASPLKKKTLVLEEEPAKKPKRAKHLEPAKESAPTKRDVSSKKPSRK</sequence>
<dbReference type="EMBL" id="BKCJ010467108">
    <property type="protein sequence ID" value="GFA67716.1"/>
    <property type="molecule type" value="Genomic_DNA"/>
</dbReference>
<reference evidence="2" key="1">
    <citation type="journal article" date="2019" name="Sci. Rep.">
        <title>Draft genome of Tanacetum cinerariifolium, the natural source of mosquito coil.</title>
        <authorList>
            <person name="Yamashiro T."/>
            <person name="Shiraishi A."/>
            <person name="Satake H."/>
            <person name="Nakayama K."/>
        </authorList>
    </citation>
    <scope>NUCLEOTIDE SEQUENCE</scope>
</reference>
<feature type="region of interest" description="Disordered" evidence="1">
    <location>
        <begin position="95"/>
        <end position="130"/>
    </location>
</feature>
<gene>
    <name evidence="2" type="ORF">Tci_639688</name>
</gene>
<evidence type="ECO:0000256" key="1">
    <source>
        <dbReference type="SAM" id="MobiDB-lite"/>
    </source>
</evidence>
<comment type="caution">
    <text evidence="2">The sequence shown here is derived from an EMBL/GenBank/DDBJ whole genome shotgun (WGS) entry which is preliminary data.</text>
</comment>
<protein>
    <submittedName>
        <fullName evidence="2">Uncharacterized protein</fullName>
    </submittedName>
</protein>
<name>A0A699JZV9_TANCI</name>
<accession>A0A699JZV9</accession>
<dbReference type="AlphaFoldDB" id="A0A699JZV9"/>
<proteinExistence type="predicted"/>
<organism evidence="2">
    <name type="scientific">Tanacetum cinerariifolium</name>
    <name type="common">Dalmatian daisy</name>
    <name type="synonym">Chrysanthemum cinerariifolium</name>
    <dbReference type="NCBI Taxonomy" id="118510"/>
    <lineage>
        <taxon>Eukaryota</taxon>
        <taxon>Viridiplantae</taxon>
        <taxon>Streptophyta</taxon>
        <taxon>Embryophyta</taxon>
        <taxon>Tracheophyta</taxon>
        <taxon>Spermatophyta</taxon>
        <taxon>Magnoliopsida</taxon>
        <taxon>eudicotyledons</taxon>
        <taxon>Gunneridae</taxon>
        <taxon>Pentapetalae</taxon>
        <taxon>asterids</taxon>
        <taxon>campanulids</taxon>
        <taxon>Asterales</taxon>
        <taxon>Asteraceae</taxon>
        <taxon>Asteroideae</taxon>
        <taxon>Anthemideae</taxon>
        <taxon>Anthemidinae</taxon>
        <taxon>Tanacetum</taxon>
    </lineage>
</organism>